<dbReference type="RefSeq" id="WP_003715386.1">
    <property type="nucleotide sequence ID" value="NZ_AFTL01000012.1"/>
</dbReference>
<accession>A0ABP2L9T1</accession>
<dbReference type="Proteomes" id="UP000006035">
    <property type="component" value="Unassembled WGS sequence"/>
</dbReference>
<dbReference type="SUPFAM" id="SSF46689">
    <property type="entry name" value="Homeodomain-like"/>
    <property type="match status" value="1"/>
</dbReference>
<feature type="DNA-binding region" description="H-T-H motif" evidence="2">
    <location>
        <begin position="29"/>
        <end position="48"/>
    </location>
</feature>
<name>A0ABP2L9T1_9LACO</name>
<evidence type="ECO:0000256" key="2">
    <source>
        <dbReference type="PROSITE-ProRule" id="PRU00335"/>
    </source>
</evidence>
<dbReference type="PROSITE" id="PS50977">
    <property type="entry name" value="HTH_TETR_2"/>
    <property type="match status" value="1"/>
</dbReference>
<keyword evidence="5" id="KW-1185">Reference proteome</keyword>
<feature type="domain" description="HTH tetR-type" evidence="3">
    <location>
        <begin position="6"/>
        <end position="66"/>
    </location>
</feature>
<dbReference type="InterPro" id="IPR050624">
    <property type="entry name" value="HTH-type_Tx_Regulator"/>
</dbReference>
<proteinExistence type="predicted"/>
<dbReference type="PANTHER" id="PTHR43479:SF11">
    <property type="entry name" value="ACREF_ENVCD OPERON REPRESSOR-RELATED"/>
    <property type="match status" value="1"/>
</dbReference>
<dbReference type="InterPro" id="IPR001647">
    <property type="entry name" value="HTH_TetR"/>
</dbReference>
<evidence type="ECO:0000259" key="3">
    <source>
        <dbReference type="PROSITE" id="PS50977"/>
    </source>
</evidence>
<dbReference type="EMBL" id="AFTL01000012">
    <property type="protein sequence ID" value="EGS37334.1"/>
    <property type="molecule type" value="Genomic_DNA"/>
</dbReference>
<comment type="caution">
    <text evidence="4">The sequence shown here is derived from an EMBL/GenBank/DDBJ whole genome shotgun (WGS) entry which is preliminary data.</text>
</comment>
<gene>
    <name evidence="4" type="ORF">HMPREF9102_1470</name>
</gene>
<evidence type="ECO:0000313" key="4">
    <source>
        <dbReference type="EMBL" id="EGS37334.1"/>
    </source>
</evidence>
<sequence>MDIRTITTKSRIEEGLLSLLEKKEFAKCNVSDIVECAEISKRTFYTYYKGKHDLLNAVEVRLIEGLEESLAKDRETLTRLERIPSAEEINQLADIAFNNTIAFCNQNKGAFSKLLSSNGDIYFYQKIIKVGNHEFDNRFPYLFHEKKMMLNDSLTLRFIRNLYVHGIIDILVLWSRNDGLIGTKDVKRLLGLTQTKSPLELVNLYKVELKFYHNEKQLL</sequence>
<dbReference type="PANTHER" id="PTHR43479">
    <property type="entry name" value="ACREF/ENVCD OPERON REPRESSOR-RELATED"/>
    <property type="match status" value="1"/>
</dbReference>
<dbReference type="InterPro" id="IPR009057">
    <property type="entry name" value="Homeodomain-like_sf"/>
</dbReference>
<reference evidence="4 5" key="1">
    <citation type="submission" date="2011-05" db="EMBL/GenBank/DDBJ databases">
        <authorList>
            <person name="Durkin A.S."/>
            <person name="Kim M."/>
            <person name="Radune D."/>
            <person name="Hostetler J."/>
            <person name="Torralba M."/>
            <person name="Gillis M."/>
            <person name="Methe B."/>
            <person name="Sutton G."/>
            <person name="Nelson K.E."/>
        </authorList>
    </citation>
    <scope>NUCLEOTIDE SEQUENCE [LARGE SCALE GENOMIC DNA]</scope>
    <source>
        <strain evidence="4 5">F0423</strain>
    </source>
</reference>
<evidence type="ECO:0000256" key="1">
    <source>
        <dbReference type="ARBA" id="ARBA00023125"/>
    </source>
</evidence>
<dbReference type="Gene3D" id="1.10.357.10">
    <property type="entry name" value="Tetracycline Repressor, domain 2"/>
    <property type="match status" value="1"/>
</dbReference>
<dbReference type="Pfam" id="PF00440">
    <property type="entry name" value="TetR_N"/>
    <property type="match status" value="1"/>
</dbReference>
<keyword evidence="1 2" id="KW-0238">DNA-binding</keyword>
<protein>
    <submittedName>
        <fullName evidence="4">Transcriptional regulator, TetR family</fullName>
    </submittedName>
</protein>
<organism evidence="4 5">
    <name type="scientific">Limosilactobacillus oris F0423</name>
    <dbReference type="NCBI Taxonomy" id="944562"/>
    <lineage>
        <taxon>Bacteria</taxon>
        <taxon>Bacillati</taxon>
        <taxon>Bacillota</taxon>
        <taxon>Bacilli</taxon>
        <taxon>Lactobacillales</taxon>
        <taxon>Lactobacillaceae</taxon>
        <taxon>Limosilactobacillus</taxon>
    </lineage>
</organism>
<evidence type="ECO:0000313" key="5">
    <source>
        <dbReference type="Proteomes" id="UP000006035"/>
    </source>
</evidence>